<dbReference type="InterPro" id="IPR023203">
    <property type="entry name" value="TTHA0068_sf"/>
</dbReference>
<dbReference type="Gene3D" id="1.10.3450.10">
    <property type="entry name" value="TTHA0068-like"/>
    <property type="match status" value="1"/>
</dbReference>
<keyword evidence="2" id="KW-1185">Reference proteome</keyword>
<sequence length="201" mass="24354">MIRNDTMVYVKLSSNGVMKEGERLMYPEAYIQYLVQFHAHRDFFECHEILEEHWKENDIKNRYSPWVGLIQIAVGLYHYRRENFRGAEKILKNAYTILEQNPDHLRRLGLDFDKLLNVTHDCLLHVLERKDYRDINLPLTDQALIERCKQESAHQHVTWLAESDLRNKHLVHRHILRDRTEIDEERLRQKQLKETTRKLSR</sequence>
<dbReference type="Proteomes" id="UP000275076">
    <property type="component" value="Unassembled WGS sequence"/>
</dbReference>
<dbReference type="RefSeq" id="WP_246031695.1">
    <property type="nucleotide sequence ID" value="NZ_RBVX01000018.1"/>
</dbReference>
<evidence type="ECO:0000313" key="2">
    <source>
        <dbReference type="Proteomes" id="UP000275076"/>
    </source>
</evidence>
<dbReference type="InterPro" id="IPR005500">
    <property type="entry name" value="DUF309"/>
</dbReference>
<name>A0A428N0S7_9BACI</name>
<reference evidence="1 2" key="1">
    <citation type="submission" date="2018-10" db="EMBL/GenBank/DDBJ databases">
        <title>Draft genome sequence of Bacillus salarius IM0101, isolated from a hypersaline soil in Inner Mongolia, China.</title>
        <authorList>
            <person name="Yamprayoonswat W."/>
            <person name="Boonvisut S."/>
            <person name="Jumpathong W."/>
            <person name="Sittihan S."/>
            <person name="Ruangsuj P."/>
            <person name="Wanthongcharoen S."/>
            <person name="Thongpramul N."/>
            <person name="Pimmason S."/>
            <person name="Yu B."/>
            <person name="Yasawong M."/>
        </authorList>
    </citation>
    <scope>NUCLEOTIDE SEQUENCE [LARGE SCALE GENOMIC DNA]</scope>
    <source>
        <strain evidence="1 2">IM0101</strain>
    </source>
</reference>
<evidence type="ECO:0000313" key="1">
    <source>
        <dbReference type="EMBL" id="RSL32045.1"/>
    </source>
</evidence>
<gene>
    <name evidence="1" type="ORF">D7Z54_17770</name>
</gene>
<dbReference type="EMBL" id="RBVX01000018">
    <property type="protein sequence ID" value="RSL32045.1"/>
    <property type="molecule type" value="Genomic_DNA"/>
</dbReference>
<proteinExistence type="predicted"/>
<dbReference type="PANTHER" id="PTHR34796:SF1">
    <property type="entry name" value="EXPRESSED PROTEIN"/>
    <property type="match status" value="1"/>
</dbReference>
<dbReference type="AlphaFoldDB" id="A0A428N0S7"/>
<organism evidence="1 2">
    <name type="scientific">Salibacterium salarium</name>
    <dbReference type="NCBI Taxonomy" id="284579"/>
    <lineage>
        <taxon>Bacteria</taxon>
        <taxon>Bacillati</taxon>
        <taxon>Bacillota</taxon>
        <taxon>Bacilli</taxon>
        <taxon>Bacillales</taxon>
        <taxon>Bacillaceae</taxon>
    </lineage>
</organism>
<dbReference type="SUPFAM" id="SSF140663">
    <property type="entry name" value="TTHA0068-like"/>
    <property type="match status" value="1"/>
</dbReference>
<accession>A0A428N0S7</accession>
<comment type="caution">
    <text evidence="1">The sequence shown here is derived from an EMBL/GenBank/DDBJ whole genome shotgun (WGS) entry which is preliminary data.</text>
</comment>
<dbReference type="PANTHER" id="PTHR34796">
    <property type="entry name" value="EXPRESSED PROTEIN"/>
    <property type="match status" value="1"/>
</dbReference>
<protein>
    <submittedName>
        <fullName evidence="1">DUF309 domain-containing protein</fullName>
    </submittedName>
</protein>
<dbReference type="Pfam" id="PF03745">
    <property type="entry name" value="DUF309"/>
    <property type="match status" value="1"/>
</dbReference>